<keyword evidence="1" id="KW-1133">Transmembrane helix</keyword>
<sequence length="176" mass="20267">MKKSTIIFSGFTLAYCMSILLTMQIKNFDRTSVAVQKPAVPSSYTDRAEYSSDSTENHKKEMDANSYMKFSSPVITHLKNIRPSRERNRKICNSKNLDHNELLYSSSIRSVMFYSSTHKTLSFIKSCKQRISFYYLNPLYMDIEAIPQSQSEKYSIEDSKSLGGFDTIVEFPDKLS</sequence>
<keyword evidence="1" id="KW-0472">Membrane</keyword>
<dbReference type="Proteomes" id="UP000184108">
    <property type="component" value="Unassembled WGS sequence"/>
</dbReference>
<proteinExistence type="predicted"/>
<protein>
    <submittedName>
        <fullName evidence="2">Uncharacterized protein</fullName>
    </submittedName>
</protein>
<accession>A0A1M5K4X5</accession>
<gene>
    <name evidence="2" type="ORF">SAMN02787073_4265</name>
</gene>
<dbReference type="RefSeq" id="WP_139260026.1">
    <property type="nucleotide sequence ID" value="NZ_FQVE01000006.1"/>
</dbReference>
<evidence type="ECO:0000256" key="1">
    <source>
        <dbReference type="SAM" id="Phobius"/>
    </source>
</evidence>
<keyword evidence="1" id="KW-0812">Transmembrane</keyword>
<dbReference type="EMBL" id="FQVE01000006">
    <property type="protein sequence ID" value="SHG47630.1"/>
    <property type="molecule type" value="Genomic_DNA"/>
</dbReference>
<organism evidence="2 3">
    <name type="scientific">Chryseobacterium vrystaatense</name>
    <dbReference type="NCBI Taxonomy" id="307480"/>
    <lineage>
        <taxon>Bacteria</taxon>
        <taxon>Pseudomonadati</taxon>
        <taxon>Bacteroidota</taxon>
        <taxon>Flavobacteriia</taxon>
        <taxon>Flavobacteriales</taxon>
        <taxon>Weeksellaceae</taxon>
        <taxon>Chryseobacterium group</taxon>
        <taxon>Chryseobacterium</taxon>
    </lineage>
</organism>
<reference evidence="3" key="1">
    <citation type="submission" date="2016-11" db="EMBL/GenBank/DDBJ databases">
        <authorList>
            <person name="Varghese N."/>
            <person name="Submissions S."/>
        </authorList>
    </citation>
    <scope>NUCLEOTIDE SEQUENCE [LARGE SCALE GENOMIC DNA]</scope>
    <source>
        <strain evidence="3">YR203</strain>
    </source>
</reference>
<evidence type="ECO:0000313" key="2">
    <source>
        <dbReference type="EMBL" id="SHG47630.1"/>
    </source>
</evidence>
<name>A0A1M5K4X5_9FLAO</name>
<feature type="transmembrane region" description="Helical" evidence="1">
    <location>
        <begin position="6"/>
        <end position="23"/>
    </location>
</feature>
<dbReference type="AlphaFoldDB" id="A0A1M5K4X5"/>
<evidence type="ECO:0000313" key="3">
    <source>
        <dbReference type="Proteomes" id="UP000184108"/>
    </source>
</evidence>